<accession>A0ABV7FSV3</accession>
<dbReference type="Proteomes" id="UP001595478">
    <property type="component" value="Unassembled WGS sequence"/>
</dbReference>
<dbReference type="EMBL" id="JBHRSW010000029">
    <property type="protein sequence ID" value="MFC3122758.1"/>
    <property type="molecule type" value="Genomic_DNA"/>
</dbReference>
<proteinExistence type="predicted"/>
<evidence type="ECO:0000259" key="1">
    <source>
        <dbReference type="SMART" id="SM00986"/>
    </source>
</evidence>
<comment type="caution">
    <text evidence="2">The sequence shown here is derived from an EMBL/GenBank/DDBJ whole genome shotgun (WGS) entry which is preliminary data.</text>
</comment>
<dbReference type="SUPFAM" id="SSF52141">
    <property type="entry name" value="Uracil-DNA glycosylase-like"/>
    <property type="match status" value="1"/>
</dbReference>
<gene>
    <name evidence="2" type="ORF">ACFOHL_14125</name>
</gene>
<dbReference type="CDD" id="cd10033">
    <property type="entry name" value="UDG_like"/>
    <property type="match status" value="1"/>
</dbReference>
<name>A0ABV7FSV3_9ALTE</name>
<dbReference type="PANTHER" id="PTHR42160">
    <property type="entry name" value="URACIL-DNA GLYCOSYLASE SUPERFAMILY PROTEIN"/>
    <property type="match status" value="1"/>
</dbReference>
<dbReference type="SMART" id="SM00986">
    <property type="entry name" value="UDG"/>
    <property type="match status" value="1"/>
</dbReference>
<dbReference type="PANTHER" id="PTHR42160:SF1">
    <property type="entry name" value="URACIL-DNA GLYCOSYLASE SUPERFAMILY PROTEIN"/>
    <property type="match status" value="1"/>
</dbReference>
<dbReference type="InterPro" id="IPR036895">
    <property type="entry name" value="Uracil-DNA_glycosylase-like_sf"/>
</dbReference>
<evidence type="ECO:0000313" key="3">
    <source>
        <dbReference type="Proteomes" id="UP001595478"/>
    </source>
</evidence>
<keyword evidence="3" id="KW-1185">Reference proteome</keyword>
<dbReference type="Pfam" id="PF03167">
    <property type="entry name" value="UDG"/>
    <property type="match status" value="1"/>
</dbReference>
<dbReference type="RefSeq" id="WP_376920935.1">
    <property type="nucleotide sequence ID" value="NZ_JBHRSW010000029.1"/>
</dbReference>
<evidence type="ECO:0000313" key="2">
    <source>
        <dbReference type="EMBL" id="MFC3122758.1"/>
    </source>
</evidence>
<dbReference type="SMART" id="SM00987">
    <property type="entry name" value="UreE_C"/>
    <property type="match status" value="1"/>
</dbReference>
<dbReference type="InterPro" id="IPR005122">
    <property type="entry name" value="Uracil-DNA_glycosylase-like"/>
</dbReference>
<protein>
    <submittedName>
        <fullName evidence="2">Uracil-DNA glycosylase family protein</fullName>
    </submittedName>
</protein>
<organism evidence="2 3">
    <name type="scientific">Agaribacter flavus</name>
    <dbReference type="NCBI Taxonomy" id="1902781"/>
    <lineage>
        <taxon>Bacteria</taxon>
        <taxon>Pseudomonadati</taxon>
        <taxon>Pseudomonadota</taxon>
        <taxon>Gammaproteobacteria</taxon>
        <taxon>Alteromonadales</taxon>
        <taxon>Alteromonadaceae</taxon>
        <taxon>Agaribacter</taxon>
    </lineage>
</organism>
<feature type="domain" description="Uracil-DNA glycosylase-like" evidence="1">
    <location>
        <begin position="31"/>
        <end position="188"/>
    </location>
</feature>
<dbReference type="InterPro" id="IPR047124">
    <property type="entry name" value="HI_0220.2"/>
</dbReference>
<reference evidence="3" key="1">
    <citation type="journal article" date="2019" name="Int. J. Syst. Evol. Microbiol.">
        <title>The Global Catalogue of Microorganisms (GCM) 10K type strain sequencing project: providing services to taxonomists for standard genome sequencing and annotation.</title>
        <authorList>
            <consortium name="The Broad Institute Genomics Platform"/>
            <consortium name="The Broad Institute Genome Sequencing Center for Infectious Disease"/>
            <person name="Wu L."/>
            <person name="Ma J."/>
        </authorList>
    </citation>
    <scope>NUCLEOTIDE SEQUENCE [LARGE SCALE GENOMIC DNA]</scope>
    <source>
        <strain evidence="3">KCTC 52473</strain>
    </source>
</reference>
<dbReference type="Gene3D" id="3.40.470.10">
    <property type="entry name" value="Uracil-DNA glycosylase-like domain"/>
    <property type="match status" value="1"/>
</dbReference>
<sequence length="198" mass="22643">MQQYKTLCEAKTAISKCRHCEPDLPLGAKPIFQLHKDAKILIAGQAPGRITHQSGIPFDDPSGKRLREWLQVDEHKFYDPQSFAILPMAFCYPGKAASGDAPPNPACANLWRQPVLNLLPNIELTLLIGNYAQQWHCPNERATTLTERVKHWKTQWPTQLALPHPSPRNNIWLKKNPWFESDILPRLRARVREILSSD</sequence>